<evidence type="ECO:0000256" key="4">
    <source>
        <dbReference type="ARBA" id="ARBA00022448"/>
    </source>
</evidence>
<organism evidence="19 20">
    <name type="scientific">Ferrimonas balearica (strain DSM 9799 / CCM 4581 / KCTC 23876 / PAT)</name>
    <dbReference type="NCBI Taxonomy" id="550540"/>
    <lineage>
        <taxon>Bacteria</taxon>
        <taxon>Pseudomonadati</taxon>
        <taxon>Pseudomonadota</taxon>
        <taxon>Gammaproteobacteria</taxon>
        <taxon>Alteromonadales</taxon>
        <taxon>Ferrimonadaceae</taxon>
        <taxon>Ferrimonas</taxon>
    </lineage>
</organism>
<evidence type="ECO:0000313" key="19">
    <source>
        <dbReference type="EMBL" id="ADN76247.1"/>
    </source>
</evidence>
<dbReference type="KEGG" id="fbl:Fbal_2044"/>
<dbReference type="GO" id="GO:0016020">
    <property type="term" value="C:membrane"/>
    <property type="evidence" value="ECO:0007669"/>
    <property type="project" value="UniProtKB-SubCell"/>
</dbReference>
<evidence type="ECO:0000256" key="5">
    <source>
        <dbReference type="ARBA" id="ARBA00022617"/>
    </source>
</evidence>
<keyword evidence="13 16" id="KW-0472">Membrane</keyword>
<dbReference type="GO" id="GO:0020037">
    <property type="term" value="F:heme binding"/>
    <property type="evidence" value="ECO:0007669"/>
    <property type="project" value="InterPro"/>
</dbReference>
<dbReference type="InterPro" id="IPR036257">
    <property type="entry name" value="Cyt_c_oxidase_su2_TM_sf"/>
</dbReference>
<dbReference type="InterPro" id="IPR045187">
    <property type="entry name" value="CcO_II"/>
</dbReference>
<dbReference type="InterPro" id="IPR002429">
    <property type="entry name" value="CcO_II-like_C"/>
</dbReference>
<evidence type="ECO:0000256" key="14">
    <source>
        <dbReference type="ARBA" id="ARBA00047816"/>
    </source>
</evidence>
<dbReference type="InterPro" id="IPR008972">
    <property type="entry name" value="Cupredoxin"/>
</dbReference>
<evidence type="ECO:0000256" key="13">
    <source>
        <dbReference type="ARBA" id="ARBA00023136"/>
    </source>
</evidence>
<evidence type="ECO:0000313" key="20">
    <source>
        <dbReference type="Proteomes" id="UP000006683"/>
    </source>
</evidence>
<dbReference type="SUPFAM" id="SSF46626">
    <property type="entry name" value="Cytochrome c"/>
    <property type="match status" value="2"/>
</dbReference>
<dbReference type="InterPro" id="IPR036909">
    <property type="entry name" value="Cyt_c-like_dom_sf"/>
</dbReference>
<dbReference type="Pfam" id="PF00116">
    <property type="entry name" value="COX2"/>
    <property type="match status" value="1"/>
</dbReference>
<feature type="transmembrane region" description="Helical" evidence="16">
    <location>
        <begin position="83"/>
        <end position="104"/>
    </location>
</feature>
<dbReference type="InterPro" id="IPR009056">
    <property type="entry name" value="Cyt_c-like_dom"/>
</dbReference>
<dbReference type="GO" id="GO:0004129">
    <property type="term" value="F:cytochrome-c oxidase activity"/>
    <property type="evidence" value="ECO:0007669"/>
    <property type="project" value="UniProtKB-EC"/>
</dbReference>
<dbReference type="PROSITE" id="PS00078">
    <property type="entry name" value="COX2"/>
    <property type="match status" value="1"/>
</dbReference>
<evidence type="ECO:0000256" key="16">
    <source>
        <dbReference type="SAM" id="Phobius"/>
    </source>
</evidence>
<reference evidence="19 20" key="1">
    <citation type="journal article" date="2010" name="Stand. Genomic Sci.">
        <title>Complete genome sequence of Ferrimonas balearica type strain (PAT).</title>
        <authorList>
            <person name="Nolan M."/>
            <person name="Sikorski J."/>
            <person name="Davenport K."/>
            <person name="Lucas S."/>
            <person name="Glavina Del Rio T."/>
            <person name="Tice H."/>
            <person name="Cheng J."/>
            <person name="Goodwin L."/>
            <person name="Pitluck S."/>
            <person name="Liolios K."/>
            <person name="Ivanova N."/>
            <person name="Mavromatis K."/>
            <person name="Ovchinnikova G."/>
            <person name="Pati A."/>
            <person name="Chen A."/>
            <person name="Palaniappan K."/>
            <person name="Land M."/>
            <person name="Hauser L."/>
            <person name="Chang Y."/>
            <person name="Jeffries C."/>
            <person name="Tapia R."/>
            <person name="Brettin T."/>
            <person name="Detter J."/>
            <person name="Han C."/>
            <person name="Yasawong M."/>
            <person name="Rohde M."/>
            <person name="Tindall B."/>
            <person name="Goker M."/>
            <person name="Woyke T."/>
            <person name="Bristow J."/>
            <person name="Eisen J."/>
            <person name="Markowitz V."/>
            <person name="Hugenholtz P."/>
            <person name="Kyrpides N."/>
            <person name="Klenk H."/>
            <person name="Lapidus A."/>
        </authorList>
    </citation>
    <scope>NUCLEOTIDE SEQUENCE [LARGE SCALE GENOMIC DNA]</scope>
    <source>
        <strain evidence="20">DSM 9799 / CCM 4581 / KCTC 23876 / PAT</strain>
    </source>
</reference>
<keyword evidence="10 16" id="KW-1133">Transmembrane helix</keyword>
<evidence type="ECO:0000256" key="15">
    <source>
        <dbReference type="PROSITE-ProRule" id="PRU00433"/>
    </source>
</evidence>
<dbReference type="PRINTS" id="PR01166">
    <property type="entry name" value="CYCOXIDASEII"/>
</dbReference>
<keyword evidence="4" id="KW-0813">Transport</keyword>
<dbReference type="PANTHER" id="PTHR22888">
    <property type="entry name" value="CYTOCHROME C OXIDASE, SUBUNIT II"/>
    <property type="match status" value="1"/>
</dbReference>
<dbReference type="SUPFAM" id="SSF49503">
    <property type="entry name" value="Cupredoxins"/>
    <property type="match status" value="1"/>
</dbReference>
<dbReference type="EMBL" id="CP002209">
    <property type="protein sequence ID" value="ADN76247.1"/>
    <property type="molecule type" value="Genomic_DNA"/>
</dbReference>
<evidence type="ECO:0000256" key="7">
    <source>
        <dbReference type="ARBA" id="ARBA00022723"/>
    </source>
</evidence>
<dbReference type="GO" id="GO:0005507">
    <property type="term" value="F:copper ion binding"/>
    <property type="evidence" value="ECO:0007669"/>
    <property type="project" value="InterPro"/>
</dbReference>
<evidence type="ECO:0000256" key="2">
    <source>
        <dbReference type="ARBA" id="ARBA00007866"/>
    </source>
</evidence>
<dbReference type="RefSeq" id="WP_013345553.1">
    <property type="nucleotide sequence ID" value="NC_014541.1"/>
</dbReference>
<dbReference type="eggNOG" id="COG1622">
    <property type="taxonomic scope" value="Bacteria"/>
</dbReference>
<dbReference type="Proteomes" id="UP000006683">
    <property type="component" value="Chromosome"/>
</dbReference>
<dbReference type="EC" id="7.1.1.9" evidence="3"/>
<dbReference type="Gene3D" id="1.10.287.90">
    <property type="match status" value="1"/>
</dbReference>
<keyword evidence="5 15" id="KW-0349">Heme</keyword>
<evidence type="ECO:0000256" key="11">
    <source>
        <dbReference type="ARBA" id="ARBA00023004"/>
    </source>
</evidence>
<dbReference type="HOGENOM" id="CLU_036876_1_0_6"/>
<keyword evidence="8" id="KW-1278">Translocase</keyword>
<dbReference type="AlphaFoldDB" id="E1SUB4"/>
<comment type="similarity">
    <text evidence="2">Belongs to the cytochrome c oxidase subunit 2 family.</text>
</comment>
<comment type="subcellular location">
    <subcellularLocation>
        <location evidence="1">Membrane</location>
        <topology evidence="1">Multi-pass membrane protein</topology>
    </subcellularLocation>
</comment>
<evidence type="ECO:0000256" key="9">
    <source>
        <dbReference type="ARBA" id="ARBA00022982"/>
    </source>
</evidence>
<keyword evidence="9" id="KW-0249">Electron transport</keyword>
<keyword evidence="7 15" id="KW-0479">Metal-binding</keyword>
<evidence type="ECO:0000256" key="12">
    <source>
        <dbReference type="ARBA" id="ARBA00023008"/>
    </source>
</evidence>
<evidence type="ECO:0000256" key="1">
    <source>
        <dbReference type="ARBA" id="ARBA00004141"/>
    </source>
</evidence>
<dbReference type="InterPro" id="IPR001505">
    <property type="entry name" value="Copper_CuA"/>
</dbReference>
<protein>
    <recommendedName>
        <fullName evidence="3">cytochrome-c oxidase</fullName>
        <ecNumber evidence="3">7.1.1.9</ecNumber>
    </recommendedName>
</protein>
<evidence type="ECO:0000256" key="10">
    <source>
        <dbReference type="ARBA" id="ARBA00022989"/>
    </source>
</evidence>
<proteinExistence type="inferred from homology"/>
<keyword evidence="6 16" id="KW-0812">Transmembrane</keyword>
<dbReference type="PANTHER" id="PTHR22888:SF9">
    <property type="entry name" value="CYTOCHROME C OXIDASE SUBUNIT 2"/>
    <property type="match status" value="1"/>
</dbReference>
<dbReference type="GeneID" id="67182253"/>
<feature type="domain" description="Cytochrome c" evidence="18">
    <location>
        <begin position="389"/>
        <end position="482"/>
    </location>
</feature>
<dbReference type="CDD" id="cd13919">
    <property type="entry name" value="CuRO_HCO_II_like_5"/>
    <property type="match status" value="1"/>
</dbReference>
<dbReference type="Gene3D" id="1.10.760.10">
    <property type="entry name" value="Cytochrome c-like domain"/>
    <property type="match status" value="2"/>
</dbReference>
<comment type="catalytic activity">
    <reaction evidence="14">
        <text>4 Fe(II)-[cytochrome c] + O2 + 8 H(+)(in) = 4 Fe(III)-[cytochrome c] + 2 H2O + 4 H(+)(out)</text>
        <dbReference type="Rhea" id="RHEA:11436"/>
        <dbReference type="Rhea" id="RHEA-COMP:10350"/>
        <dbReference type="Rhea" id="RHEA-COMP:14399"/>
        <dbReference type="ChEBI" id="CHEBI:15377"/>
        <dbReference type="ChEBI" id="CHEBI:15378"/>
        <dbReference type="ChEBI" id="CHEBI:15379"/>
        <dbReference type="ChEBI" id="CHEBI:29033"/>
        <dbReference type="ChEBI" id="CHEBI:29034"/>
        <dbReference type="EC" id="7.1.1.9"/>
    </reaction>
</comment>
<sequence>MAIAIVLFLVLVASVIFHFVGPWDLPPLASNWGDIDLTIGITLLVTGVVFLAVMLFTVLAIIKFRYRPGRQADYEPENKKLEAWLTGLSAVGIVAMLAPGLYVYSDVVSVPDEAVPVEAMAKQWGWAFRLPGDDGVLGKTNVRLVSADNPFGLDPVDPASQDDRLIQTPILHLELNQPVHAQLRSLDVLHNFYVPQFRTKMDAVPGIVSSFWFTPTVAGEFEILCAEYCGVGHFNMRGKVVVQPEAEYDLWLAQQPTFAEAQQALAKTSLSPLAREGEKLATEQGCMGCHGFAASPLGPSWAGIYGRQTRFTDGTELSADEAYLTESIRQPAARIVEGYANVMPPYDLSDQQIAALIAYMKEKGGAALMDPEPATPVPVSGAASSEPAAPALTGMELAQAKGCLACHSVDGSTLLGPSWAGLADSERTLVDGTTVLADTDYLRRAIIDPSAELVEGYPPVMPVVQLSDAEVEDLIQTIQALKE</sequence>
<gene>
    <name evidence="19" type="ordered locus">Fbal_2044</name>
</gene>
<dbReference type="PROSITE" id="PS50857">
    <property type="entry name" value="COX2_CUA"/>
    <property type="match status" value="1"/>
</dbReference>
<evidence type="ECO:0000259" key="17">
    <source>
        <dbReference type="PROSITE" id="PS50857"/>
    </source>
</evidence>
<feature type="domain" description="Cytochrome c" evidence="18">
    <location>
        <begin position="272"/>
        <end position="364"/>
    </location>
</feature>
<name>E1SUB4_FERBD</name>
<evidence type="ECO:0000256" key="6">
    <source>
        <dbReference type="ARBA" id="ARBA00022692"/>
    </source>
</evidence>
<dbReference type="PROSITE" id="PS51007">
    <property type="entry name" value="CYTC"/>
    <property type="match status" value="2"/>
</dbReference>
<dbReference type="OrthoDB" id="9773456at2"/>
<dbReference type="Pfam" id="PF00034">
    <property type="entry name" value="Cytochrom_C"/>
    <property type="match status" value="1"/>
</dbReference>
<dbReference type="eggNOG" id="COG2010">
    <property type="taxonomic scope" value="Bacteria"/>
</dbReference>
<keyword evidence="11 15" id="KW-0408">Iron</keyword>
<dbReference type="STRING" id="550540.Fbal_2044"/>
<dbReference type="GO" id="GO:0042773">
    <property type="term" value="P:ATP synthesis coupled electron transport"/>
    <property type="evidence" value="ECO:0007669"/>
    <property type="project" value="TreeGrafter"/>
</dbReference>
<keyword evidence="12" id="KW-0186">Copper</keyword>
<dbReference type="Gene3D" id="2.60.40.420">
    <property type="entry name" value="Cupredoxins - blue copper proteins"/>
    <property type="match status" value="1"/>
</dbReference>
<accession>E1SUB4</accession>
<evidence type="ECO:0000259" key="18">
    <source>
        <dbReference type="PROSITE" id="PS51007"/>
    </source>
</evidence>
<evidence type="ECO:0000256" key="8">
    <source>
        <dbReference type="ARBA" id="ARBA00022967"/>
    </source>
</evidence>
<feature type="domain" description="Cytochrome oxidase subunit II copper A binding" evidence="17">
    <location>
        <begin position="112"/>
        <end position="254"/>
    </location>
</feature>
<keyword evidence="20" id="KW-1185">Reference proteome</keyword>
<feature type="transmembrane region" description="Helical" evidence="16">
    <location>
        <begin position="41"/>
        <end position="62"/>
    </location>
</feature>
<evidence type="ECO:0000256" key="3">
    <source>
        <dbReference type="ARBA" id="ARBA00012949"/>
    </source>
</evidence>